<sequence length="56" mass="5886">MLTGGRAGRQKPSCGVHDERFATERHEGLRQRVAEARTAAGGREDGGDAHRDAGAG</sequence>
<keyword evidence="3" id="KW-1185">Reference proteome</keyword>
<proteinExistence type="predicted"/>
<evidence type="ECO:0000313" key="2">
    <source>
        <dbReference type="EMBL" id="GCD19116.1"/>
    </source>
</evidence>
<name>A0A401UWQ9_9CELL</name>
<dbReference type="Proteomes" id="UP000288246">
    <property type="component" value="Unassembled WGS sequence"/>
</dbReference>
<evidence type="ECO:0000256" key="1">
    <source>
        <dbReference type="SAM" id="MobiDB-lite"/>
    </source>
</evidence>
<evidence type="ECO:0000313" key="3">
    <source>
        <dbReference type="Proteomes" id="UP000288246"/>
    </source>
</evidence>
<reference evidence="2 3" key="1">
    <citation type="submission" date="2018-11" db="EMBL/GenBank/DDBJ databases">
        <title>Draft genome sequence of Cellulomonas takizawaensis strain TKZ-21.</title>
        <authorList>
            <person name="Yamamura H."/>
            <person name="Hayashi T."/>
            <person name="Hamada M."/>
            <person name="Serisawa Y."/>
            <person name="Matsuyama K."/>
            <person name="Nakagawa Y."/>
            <person name="Otoguro M."/>
            <person name="Yanagida F."/>
            <person name="Hayakawa M."/>
        </authorList>
    </citation>
    <scope>NUCLEOTIDE SEQUENCE [LARGE SCALE GENOMIC DNA]</scope>
    <source>
        <strain evidence="2 3">TKZ-21</strain>
    </source>
</reference>
<protein>
    <submittedName>
        <fullName evidence="2">Uncharacterized protein</fullName>
    </submittedName>
</protein>
<dbReference type="EMBL" id="BHYL01000050">
    <property type="protein sequence ID" value="GCD19116.1"/>
    <property type="molecule type" value="Genomic_DNA"/>
</dbReference>
<feature type="region of interest" description="Disordered" evidence="1">
    <location>
        <begin position="1"/>
        <end position="56"/>
    </location>
</feature>
<feature type="compositionally biased region" description="Basic and acidic residues" evidence="1">
    <location>
        <begin position="16"/>
        <end position="35"/>
    </location>
</feature>
<dbReference type="AlphaFoldDB" id="A0A401UWQ9"/>
<accession>A0A401UWQ9</accession>
<comment type="caution">
    <text evidence="2">The sequence shown here is derived from an EMBL/GenBank/DDBJ whole genome shotgun (WGS) entry which is preliminary data.</text>
</comment>
<gene>
    <name evidence="2" type="ORF">CTKZ_06780</name>
</gene>
<organism evidence="2 3">
    <name type="scientific">Cellulomonas algicola</name>
    <dbReference type="NCBI Taxonomy" id="2071633"/>
    <lineage>
        <taxon>Bacteria</taxon>
        <taxon>Bacillati</taxon>
        <taxon>Actinomycetota</taxon>
        <taxon>Actinomycetes</taxon>
        <taxon>Micrococcales</taxon>
        <taxon>Cellulomonadaceae</taxon>
        <taxon>Cellulomonas</taxon>
    </lineage>
</organism>
<feature type="compositionally biased region" description="Basic and acidic residues" evidence="1">
    <location>
        <begin position="42"/>
        <end position="56"/>
    </location>
</feature>